<accession>A0A8S5MFX6</accession>
<protein>
    <submittedName>
        <fullName evidence="1">Uncharacterized protein</fullName>
    </submittedName>
</protein>
<name>A0A8S5MFX6_9VIRU</name>
<proteinExistence type="predicted"/>
<sequence length="34" mass="3821">MEIEQTLLSAIPKLYTKNEELTGNPLGNLFDNDV</sequence>
<dbReference type="EMBL" id="BK014897">
    <property type="protein sequence ID" value="DAD81229.1"/>
    <property type="molecule type" value="Genomic_DNA"/>
</dbReference>
<reference evidence="1" key="1">
    <citation type="journal article" date="2021" name="Proc. Natl. Acad. Sci. U.S.A.">
        <title>A Catalog of Tens of Thousands of Viruses from Human Metagenomes Reveals Hidden Associations with Chronic Diseases.</title>
        <authorList>
            <person name="Tisza M.J."/>
            <person name="Buck C.B."/>
        </authorList>
    </citation>
    <scope>NUCLEOTIDE SEQUENCE</scope>
    <source>
        <strain evidence="1">CtrsQ3</strain>
    </source>
</reference>
<organism evidence="1">
    <name type="scientific">Phage sp. ctrsQ3</name>
    <dbReference type="NCBI Taxonomy" id="2826752"/>
    <lineage>
        <taxon>Viruses</taxon>
    </lineage>
</organism>
<evidence type="ECO:0000313" key="1">
    <source>
        <dbReference type="EMBL" id="DAD81229.1"/>
    </source>
</evidence>